<evidence type="ECO:0000259" key="5">
    <source>
        <dbReference type="PROSITE" id="PS51737"/>
    </source>
</evidence>
<dbReference type="InterPro" id="IPR050639">
    <property type="entry name" value="SSR_resolvase"/>
</dbReference>
<evidence type="ECO:0000256" key="2">
    <source>
        <dbReference type="ARBA" id="ARBA00023172"/>
    </source>
</evidence>
<dbReference type="RefSeq" id="WP_358287564.1">
    <property type="nucleotide sequence ID" value="NZ_JBEYGJ010000031.1"/>
</dbReference>
<dbReference type="SMART" id="SM00857">
    <property type="entry name" value="Resolvase"/>
    <property type="match status" value="1"/>
</dbReference>
<evidence type="ECO:0000256" key="1">
    <source>
        <dbReference type="ARBA" id="ARBA00023125"/>
    </source>
</evidence>
<dbReference type="Gene3D" id="3.90.1750.20">
    <property type="entry name" value="Putative Large Serine Recombinase, Chain B, Domain 2"/>
    <property type="match status" value="1"/>
</dbReference>
<dbReference type="PANTHER" id="PTHR30461">
    <property type="entry name" value="DNA-INVERTASE FROM LAMBDOID PROPHAGE"/>
    <property type="match status" value="1"/>
</dbReference>
<gene>
    <name evidence="6" type="ORF">ACFYM3_19545</name>
</gene>
<feature type="domain" description="Recombinase" evidence="5">
    <location>
        <begin position="179"/>
        <end position="321"/>
    </location>
</feature>
<dbReference type="CDD" id="cd00338">
    <property type="entry name" value="Ser_Recombinase"/>
    <property type="match status" value="1"/>
</dbReference>
<dbReference type="PANTHER" id="PTHR30461:SF2">
    <property type="entry name" value="SERINE RECOMBINASE PINE-RELATED"/>
    <property type="match status" value="1"/>
</dbReference>
<dbReference type="Pfam" id="PF00239">
    <property type="entry name" value="Resolvase"/>
    <property type="match status" value="1"/>
</dbReference>
<dbReference type="PROSITE" id="PS51737">
    <property type="entry name" value="RECOMBINASE_DNA_BIND"/>
    <property type="match status" value="1"/>
</dbReference>
<dbReference type="InterPro" id="IPR011109">
    <property type="entry name" value="DNA_bind_recombinase_dom"/>
</dbReference>
<keyword evidence="2" id="KW-0233">DNA recombination</keyword>
<dbReference type="Proteomes" id="UP001601288">
    <property type="component" value="Unassembled WGS sequence"/>
</dbReference>
<accession>A0ABW6LEC1</accession>
<reference evidence="6 7" key="1">
    <citation type="submission" date="2024-10" db="EMBL/GenBank/DDBJ databases">
        <title>The Natural Products Discovery Center: Release of the First 8490 Sequenced Strains for Exploring Actinobacteria Biosynthetic Diversity.</title>
        <authorList>
            <person name="Kalkreuter E."/>
            <person name="Kautsar S.A."/>
            <person name="Yang D."/>
            <person name="Bader C.D."/>
            <person name="Teijaro C.N."/>
            <person name="Fluegel L."/>
            <person name="Davis C.M."/>
            <person name="Simpson J.R."/>
            <person name="Lauterbach L."/>
            <person name="Steele A.D."/>
            <person name="Gui C."/>
            <person name="Meng S."/>
            <person name="Li G."/>
            <person name="Viehrig K."/>
            <person name="Ye F."/>
            <person name="Su P."/>
            <person name="Kiefer A.F."/>
            <person name="Nichols A."/>
            <person name="Cepeda A.J."/>
            <person name="Yan W."/>
            <person name="Fan B."/>
            <person name="Jiang Y."/>
            <person name="Adhikari A."/>
            <person name="Zheng C.-J."/>
            <person name="Schuster L."/>
            <person name="Cowan T.M."/>
            <person name="Smanski M.J."/>
            <person name="Chevrette M.G."/>
            <person name="De Carvalho L.P.S."/>
            <person name="Shen B."/>
        </authorList>
    </citation>
    <scope>NUCLEOTIDE SEQUENCE [LARGE SCALE GENOMIC DNA]</scope>
    <source>
        <strain evidence="6 7">NPDC007066</strain>
    </source>
</reference>
<dbReference type="Pfam" id="PF07508">
    <property type="entry name" value="Recombinase"/>
    <property type="match status" value="1"/>
</dbReference>
<dbReference type="InterPro" id="IPR036162">
    <property type="entry name" value="Resolvase-like_N_sf"/>
</dbReference>
<dbReference type="InterPro" id="IPR006119">
    <property type="entry name" value="Resolv_N"/>
</dbReference>
<evidence type="ECO:0000313" key="7">
    <source>
        <dbReference type="Proteomes" id="UP001601288"/>
    </source>
</evidence>
<dbReference type="PROSITE" id="PS51736">
    <property type="entry name" value="RECOMBINASES_3"/>
    <property type="match status" value="1"/>
</dbReference>
<feature type="coiled-coil region" evidence="3">
    <location>
        <begin position="401"/>
        <end position="428"/>
    </location>
</feature>
<evidence type="ECO:0000259" key="4">
    <source>
        <dbReference type="PROSITE" id="PS51736"/>
    </source>
</evidence>
<sequence>MSQLARRAGIAVAARHAPRVVGAIRLSRYNDSSTSPEVQEEMITLAAHRIGGVLVGWAKDIDVSALKTSPWEREELLYWLERPDEWDVLVWQRMDRAVRSMADMANLGRFAKQHGKRLVFASGPGGDMLELDFGSAMSELIMLILAFAAQLEGQTIVERNQGAAARLQSLGRWAGGPVPYGFQPVRKTFPDGNEGWWLGEHKETADIRRAAIARAIARKSFNSITDWLIESGAVTPSNHRARLAGREEDPESRWMPTTVRSMLMSALNRGHLVTREGTTVRNADGSPVLQGEALISDETARELDEALKEMAVAALQAPRRRDAHELLGVLVCHWCTSNMHTGSRTEGDGTQTGVFRCNSGRHGKEAPKPTVTRAITVAWVHAEFIRRFGFMRQTQIVRTPGVDHRAEIAELESNLEELGNRLPQMRGAAADVVMGQMNGIAERLEQLRSAPVEPPKVQEIELDTTWGDAFREASDEERRQIMLSMSIRVTVGPPTGWRRPIEERLTMEIDRPDPEADALEDVAYQESM</sequence>
<evidence type="ECO:0000313" key="6">
    <source>
        <dbReference type="EMBL" id="MFE9226790.1"/>
    </source>
</evidence>
<proteinExistence type="predicted"/>
<name>A0ABW6LEC1_9ACTN</name>
<dbReference type="EMBL" id="JBIAFP010000010">
    <property type="protein sequence ID" value="MFE9226790.1"/>
    <property type="molecule type" value="Genomic_DNA"/>
</dbReference>
<feature type="domain" description="Resolvase/invertase-type recombinase catalytic" evidence="4">
    <location>
        <begin position="19"/>
        <end position="171"/>
    </location>
</feature>
<keyword evidence="7" id="KW-1185">Reference proteome</keyword>
<comment type="caution">
    <text evidence="6">The sequence shown here is derived from an EMBL/GenBank/DDBJ whole genome shotgun (WGS) entry which is preliminary data.</text>
</comment>
<keyword evidence="3" id="KW-0175">Coiled coil</keyword>
<dbReference type="SUPFAM" id="SSF53041">
    <property type="entry name" value="Resolvase-like"/>
    <property type="match status" value="1"/>
</dbReference>
<organism evidence="6 7">
    <name type="scientific">Streptomyces massasporeus</name>
    <dbReference type="NCBI Taxonomy" id="67324"/>
    <lineage>
        <taxon>Bacteria</taxon>
        <taxon>Bacillati</taxon>
        <taxon>Actinomycetota</taxon>
        <taxon>Actinomycetes</taxon>
        <taxon>Kitasatosporales</taxon>
        <taxon>Streptomycetaceae</taxon>
        <taxon>Streptomyces</taxon>
    </lineage>
</organism>
<evidence type="ECO:0000256" key="3">
    <source>
        <dbReference type="SAM" id="Coils"/>
    </source>
</evidence>
<dbReference type="Gene3D" id="3.40.50.1390">
    <property type="entry name" value="Resolvase, N-terminal catalytic domain"/>
    <property type="match status" value="1"/>
</dbReference>
<keyword evidence="1" id="KW-0238">DNA-binding</keyword>
<protein>
    <submittedName>
        <fullName evidence="6">Recombinase family protein</fullName>
    </submittedName>
</protein>
<dbReference type="InterPro" id="IPR038109">
    <property type="entry name" value="DNA_bind_recomb_sf"/>
</dbReference>